<evidence type="ECO:0000313" key="2">
    <source>
        <dbReference type="EMBL" id="RBQ28385.1"/>
    </source>
</evidence>
<dbReference type="RefSeq" id="WP_113894936.1">
    <property type="nucleotide sequence ID" value="NZ_JANJGA010000015.1"/>
</dbReference>
<dbReference type="EMBL" id="PDKB01000016">
    <property type="protein sequence ID" value="RBQ28385.1"/>
    <property type="molecule type" value="Genomic_DNA"/>
</dbReference>
<dbReference type="InterPro" id="IPR036397">
    <property type="entry name" value="RNaseH_sf"/>
</dbReference>
<reference evidence="2 3" key="1">
    <citation type="submission" date="2017-10" db="EMBL/GenBank/DDBJ databases">
        <title>Genomics of the genus Arcobacter.</title>
        <authorList>
            <person name="Perez-Cataluna A."/>
            <person name="Figueras M.J."/>
        </authorList>
    </citation>
    <scope>NUCLEOTIDE SEQUENCE [LARGE SCALE GENOMIC DNA]</scope>
    <source>
        <strain evidence="2 3">CECT 9230</strain>
    </source>
</reference>
<dbReference type="InterPro" id="IPR001584">
    <property type="entry name" value="Integrase_cat-core"/>
</dbReference>
<evidence type="ECO:0000259" key="1">
    <source>
        <dbReference type="PROSITE" id="PS50994"/>
    </source>
</evidence>
<dbReference type="PANTHER" id="PTHR35004">
    <property type="entry name" value="TRANSPOSASE RV3428C-RELATED"/>
    <property type="match status" value="1"/>
</dbReference>
<dbReference type="Pfam" id="PF00665">
    <property type="entry name" value="rve"/>
    <property type="match status" value="1"/>
</dbReference>
<dbReference type="Gene3D" id="3.30.420.10">
    <property type="entry name" value="Ribonuclease H-like superfamily/Ribonuclease H"/>
    <property type="match status" value="1"/>
</dbReference>
<organism evidence="2 3">
    <name type="scientific">Aliarcobacter vitoriensis</name>
    <dbReference type="NCBI Taxonomy" id="2011099"/>
    <lineage>
        <taxon>Bacteria</taxon>
        <taxon>Pseudomonadati</taxon>
        <taxon>Campylobacterota</taxon>
        <taxon>Epsilonproteobacteria</taxon>
        <taxon>Campylobacterales</taxon>
        <taxon>Arcobacteraceae</taxon>
        <taxon>Aliarcobacter</taxon>
    </lineage>
</organism>
<evidence type="ECO:0000313" key="3">
    <source>
        <dbReference type="Proteomes" id="UP000252669"/>
    </source>
</evidence>
<accession>A0A366MQ75</accession>
<keyword evidence="3" id="KW-1185">Reference proteome</keyword>
<name>A0A366MQ75_9BACT</name>
<dbReference type="GO" id="GO:0015074">
    <property type="term" value="P:DNA integration"/>
    <property type="evidence" value="ECO:0007669"/>
    <property type="project" value="InterPro"/>
</dbReference>
<proteinExistence type="predicted"/>
<dbReference type="Proteomes" id="UP000252669">
    <property type="component" value="Unassembled WGS sequence"/>
</dbReference>
<sequence length="704" mass="81116">MEYTEKNLVEFFNISQQSVSKALKDTHYELKIIEGSFKPVKHYQFEDLPQRYKDKLVDLGVVQDDKTEDIKSSNITQSNFTEVYLMSSPIKQEIALARCKLIKFYLMRKSNTNRMKWLKETLKNNIEFDCLGSVTERQLNIWLRKYKEAEISGSNVVEIFIDKRGASSGAGIKSLDDKMKEVAIAYFIKDSIINISEIYLNMKHKFGGLMPSYDVLNRFYREWKDKNPLIYEFSKSPDSAKNKYMPAFGKADEKAKYKNHYWELDSTPADIICSDGKRYTILAAIDVFTRRVVFHIADSSSSYTISQLLRKAIIKFGIPENVIIDNGKDYTSNHFMSVCYNLKINPIIVPPFSGDKKPHVERIFGTLSRQLFMQVPGFIGANVSQKAQIQARQSFAQKINSIEAWRRLNASRTDEEKRLIKDAWKIKKENLGLRLEVLKTADELQDLCDKWVSNLYEQEKHGGLGISPVMKWNRCPFSVKSIPNTSMLNLLLGESITRKVGKKGIALDGLMYCHDDLVDYMGQNVFLLVPDDMGYIFVHQTNMEFICIAEDPAYTGQSRSMAKRAAKKWNALTKHLDKMLHEAKNLADITIIDRIEAVKDRVETHTIAVTKRSEVIDAVIKNTPVIEAEDLKALEKSNKYDFKNKDEEGKPQKVLESGRPQFKGKVERFIWILENPEQMNEKDKELMDKYPDLYEIAKSQVKVG</sequence>
<comment type="caution">
    <text evidence="2">The sequence shown here is derived from an EMBL/GenBank/DDBJ whole genome shotgun (WGS) entry which is preliminary data.</text>
</comment>
<dbReference type="Pfam" id="PF09299">
    <property type="entry name" value="Mu-transpos_C"/>
    <property type="match status" value="1"/>
</dbReference>
<dbReference type="PROSITE" id="PS50994">
    <property type="entry name" value="INTEGRASE"/>
    <property type="match status" value="1"/>
</dbReference>
<feature type="domain" description="Integrase catalytic" evidence="1">
    <location>
        <begin position="242"/>
        <end position="423"/>
    </location>
</feature>
<dbReference type="GO" id="GO:0003676">
    <property type="term" value="F:nucleic acid binding"/>
    <property type="evidence" value="ECO:0007669"/>
    <property type="project" value="InterPro"/>
</dbReference>
<gene>
    <name evidence="2" type="ORF">CRU91_09195</name>
</gene>
<dbReference type="SUPFAM" id="SSF53098">
    <property type="entry name" value="Ribonuclease H-like"/>
    <property type="match status" value="1"/>
</dbReference>
<dbReference type="OrthoDB" id="5287589at2"/>
<dbReference type="InterPro" id="IPR015378">
    <property type="entry name" value="Transposase-like_Mu_C"/>
</dbReference>
<dbReference type="InterPro" id="IPR012337">
    <property type="entry name" value="RNaseH-like_sf"/>
</dbReference>
<dbReference type="PANTHER" id="PTHR35004:SF7">
    <property type="entry name" value="INTEGRASE PROTEIN"/>
    <property type="match status" value="1"/>
</dbReference>
<dbReference type="AlphaFoldDB" id="A0A366MQ75"/>
<protein>
    <submittedName>
        <fullName evidence="2">DNA transposition protein</fullName>
    </submittedName>
</protein>